<gene>
    <name evidence="2" type="ORF">RA11412_2014</name>
</gene>
<evidence type="ECO:0000313" key="3">
    <source>
        <dbReference type="Proteomes" id="UP000250241"/>
    </source>
</evidence>
<protein>
    <submittedName>
        <fullName evidence="2">Uncharacterized protein</fullName>
    </submittedName>
</protein>
<proteinExistence type="predicted"/>
<name>A0A2Z5R0Y8_9MICC</name>
<keyword evidence="1" id="KW-0812">Transmembrane</keyword>
<reference evidence="2 3" key="1">
    <citation type="submission" date="2016-10" db="EMBL/GenBank/DDBJ databases">
        <title>Genome sequence of Rothia aeria strain JCM11412.</title>
        <authorList>
            <person name="Nambu T."/>
        </authorList>
    </citation>
    <scope>NUCLEOTIDE SEQUENCE [LARGE SCALE GENOMIC DNA]</scope>
    <source>
        <strain evidence="2 3">JCM 11412</strain>
    </source>
</reference>
<dbReference type="KEGG" id="raj:RA11412_2014"/>
<accession>A0A2Z5R0Y8</accession>
<dbReference type="AlphaFoldDB" id="A0A2Z5R0Y8"/>
<keyword evidence="3" id="KW-1185">Reference proteome</keyword>
<keyword evidence="1" id="KW-1133">Transmembrane helix</keyword>
<dbReference type="Proteomes" id="UP000250241">
    <property type="component" value="Chromosome"/>
</dbReference>
<evidence type="ECO:0000256" key="1">
    <source>
        <dbReference type="SAM" id="Phobius"/>
    </source>
</evidence>
<dbReference type="EMBL" id="AP017895">
    <property type="protein sequence ID" value="BAV88313.1"/>
    <property type="molecule type" value="Genomic_DNA"/>
</dbReference>
<feature type="transmembrane region" description="Helical" evidence="1">
    <location>
        <begin position="63"/>
        <end position="82"/>
    </location>
</feature>
<organism evidence="2 3">
    <name type="scientific">Rothia aeria</name>
    <dbReference type="NCBI Taxonomy" id="172042"/>
    <lineage>
        <taxon>Bacteria</taxon>
        <taxon>Bacillati</taxon>
        <taxon>Actinomycetota</taxon>
        <taxon>Actinomycetes</taxon>
        <taxon>Micrococcales</taxon>
        <taxon>Micrococcaceae</taxon>
        <taxon>Rothia</taxon>
    </lineage>
</organism>
<sequence>MLGECVECEGEEEELADVVVAVSLGDSSAFFELESGTHPVSAAAPSALKPNSTVRRDGAETTVGRGVIMVVPLFTMYCMYFYRGTAA</sequence>
<evidence type="ECO:0000313" key="2">
    <source>
        <dbReference type="EMBL" id="BAV88313.1"/>
    </source>
</evidence>
<keyword evidence="1" id="KW-0472">Membrane</keyword>